<evidence type="ECO:0000256" key="5">
    <source>
        <dbReference type="ARBA" id="ARBA00012866"/>
    </source>
</evidence>
<evidence type="ECO:0000256" key="3">
    <source>
        <dbReference type="ARBA" id="ARBA00001907"/>
    </source>
</evidence>
<dbReference type="InterPro" id="IPR031641">
    <property type="entry name" value="PapA_C"/>
</dbReference>
<keyword evidence="14" id="KW-1185">Reference proteome</keyword>
<proteinExistence type="inferred from homology"/>
<gene>
    <name evidence="13" type="ORF">L1857_04320</name>
</gene>
<evidence type="ECO:0000259" key="12">
    <source>
        <dbReference type="Pfam" id="PF16911"/>
    </source>
</evidence>
<evidence type="ECO:0000256" key="9">
    <source>
        <dbReference type="ARBA" id="ARBA00030465"/>
    </source>
</evidence>
<evidence type="ECO:0000256" key="10">
    <source>
        <dbReference type="ARBA" id="ARBA00032317"/>
    </source>
</evidence>
<evidence type="ECO:0000313" key="14">
    <source>
        <dbReference type="Proteomes" id="UP000830158"/>
    </source>
</evidence>
<dbReference type="Gene3D" id="3.30.559.10">
    <property type="entry name" value="Chloramphenicol acetyltransferase-like domain"/>
    <property type="match status" value="1"/>
</dbReference>
<name>A0ABY4NQQ1_9PSEU</name>
<keyword evidence="7" id="KW-0808">Transferase</keyword>
<evidence type="ECO:0000256" key="1">
    <source>
        <dbReference type="ARBA" id="ARBA00000026"/>
    </source>
</evidence>
<evidence type="ECO:0000256" key="11">
    <source>
        <dbReference type="ARBA" id="ARBA00033407"/>
    </source>
</evidence>
<dbReference type="Gene3D" id="3.30.559.30">
    <property type="entry name" value="Nonribosomal peptide synthetase, condensation domain"/>
    <property type="match status" value="1"/>
</dbReference>
<keyword evidence="8" id="KW-0012">Acyltransferase</keyword>
<dbReference type="PANTHER" id="PTHR28037:SF1">
    <property type="entry name" value="ALCOHOL O-ACETYLTRANSFERASE 1-RELATED"/>
    <property type="match status" value="1"/>
</dbReference>
<evidence type="ECO:0000313" key="13">
    <source>
        <dbReference type="EMBL" id="UQS22099.1"/>
    </source>
</evidence>
<comment type="catalytic activity">
    <reaction evidence="3">
        <text>2 a mycocerosyl-[mycocerosic acid synthase] + a phthiodiolone = a dimycocerosyl phthiodiolone + 2 holo-[mycocerosic acid synthase].</text>
        <dbReference type="EC" id="2.3.1.282"/>
    </reaction>
</comment>
<dbReference type="RefSeq" id="WP_116114088.1">
    <property type="nucleotide sequence ID" value="NZ_CP091196.1"/>
</dbReference>
<reference evidence="13" key="1">
    <citation type="submission" date="2022-01" db="EMBL/GenBank/DDBJ databases">
        <title>PSI-footprinting approach for the identification of protein synthesis inhibitor producers.</title>
        <authorList>
            <person name="Handel F."/>
            <person name="Kulik A."/>
            <person name="Wex K.W."/>
            <person name="Berscheid A."/>
            <person name="Saur J.S."/>
            <person name="Winkler A."/>
            <person name="Wibberg D."/>
            <person name="Kalinowski J."/>
            <person name="Broetz-Oesterhelt H."/>
            <person name="Mast Y."/>
        </authorList>
    </citation>
    <scope>NUCLEOTIDE SEQUENCE</scope>
    <source>
        <strain evidence="13">KNN 49.3e</strain>
    </source>
</reference>
<evidence type="ECO:0000256" key="7">
    <source>
        <dbReference type="ARBA" id="ARBA00022679"/>
    </source>
</evidence>
<accession>A0ABY4NQQ1</accession>
<dbReference type="EC" id="2.3.1.282" evidence="5"/>
<evidence type="ECO:0000256" key="6">
    <source>
        <dbReference type="ARBA" id="ARBA00013449"/>
    </source>
</evidence>
<evidence type="ECO:0000256" key="2">
    <source>
        <dbReference type="ARBA" id="ARBA00000625"/>
    </source>
</evidence>
<comment type="catalytic activity">
    <reaction evidence="1">
        <text>2 a mycocerosyl-[mycocerosic acid synthase] + a phthiocerol = a dimycocerosyl phthiocerol + 2 holo-[mycocerosic acid synthase].</text>
        <dbReference type="EC" id="2.3.1.282"/>
    </reaction>
</comment>
<dbReference type="Proteomes" id="UP000830158">
    <property type="component" value="Chromosome"/>
</dbReference>
<comment type="catalytic activity">
    <reaction evidence="2">
        <text>2 a mycocerosyl-[mycocerosic acid synthase] + a phenolphthiocerol = a dimycocerosyl phenolphthiocerol + 2 holo-[mycocerosic acid synthase].</text>
        <dbReference type="EC" id="2.3.1.282"/>
    </reaction>
</comment>
<sequence>MHSRYLDTIEYQAMDMPSALVLRYSGELGKKTLTESFRILCHRRAALRARIRETEQGFELYLPDDDRAPESIWHSGLSDDELERFTLEDLCKTAMPWNVAEAVAKLTVFAGSSSGIVLMHTDHAIADGQVKLALLREFLDIYQNLSAGGHVESAVSRDLPSPPSVVLAGRLGVDAPGNVPTPAEAPSFTKHEALRHYITLTEQQSAALRTAAKKAGTSVHAFLCGVILRCHRRDRGEALPTSEMVCWAPVHLRPRVSPVVTPPETTNFVGIHTAPVKVGVDDAIAGIAHKVKQQLDGSIADQDIHRSFLTDSFRQDEVENLGSSNYLDSVSLSNLGRLPEFSCPPGLRVTDFQVFTHRVMAPYPCYVTYTYAGRLTIQCVYRPDLHSRAAADRYIGAISAELDAITRERPDER</sequence>
<dbReference type="InterPro" id="IPR052058">
    <property type="entry name" value="Alcohol_O-acetyltransferase"/>
</dbReference>
<protein>
    <recommendedName>
        <fullName evidence="6">Phthiocerol/phthiodiolone dimycocerosyl transferase</fullName>
        <ecNumber evidence="5">2.3.1.282</ecNumber>
    </recommendedName>
    <alternativeName>
        <fullName evidence="11">Acyltransferase PapA5</fullName>
    </alternativeName>
    <alternativeName>
        <fullName evidence="9">Phthiocerol/phthiodiolone O-acyltransferase</fullName>
    </alternativeName>
    <alternativeName>
        <fullName evidence="10">Polyketide synthase-associated protein A5</fullName>
    </alternativeName>
</protein>
<dbReference type="EMBL" id="CP091196">
    <property type="protein sequence ID" value="UQS22099.1"/>
    <property type="molecule type" value="Genomic_DNA"/>
</dbReference>
<dbReference type="InterPro" id="IPR023213">
    <property type="entry name" value="CAT-like_dom_sf"/>
</dbReference>
<evidence type="ECO:0000256" key="4">
    <source>
        <dbReference type="ARBA" id="ARBA00006558"/>
    </source>
</evidence>
<dbReference type="PANTHER" id="PTHR28037">
    <property type="entry name" value="ALCOHOL O-ACETYLTRANSFERASE 1-RELATED"/>
    <property type="match status" value="1"/>
</dbReference>
<dbReference type="SUPFAM" id="SSF52777">
    <property type="entry name" value="CoA-dependent acyltransferases"/>
    <property type="match status" value="2"/>
</dbReference>
<organism evidence="13 14">
    <name type="scientific">Amycolatopsis thermalba</name>
    <dbReference type="NCBI Taxonomy" id="944492"/>
    <lineage>
        <taxon>Bacteria</taxon>
        <taxon>Bacillati</taxon>
        <taxon>Actinomycetota</taxon>
        <taxon>Actinomycetes</taxon>
        <taxon>Pseudonocardiales</taxon>
        <taxon>Pseudonocardiaceae</taxon>
        <taxon>Amycolatopsis</taxon>
    </lineage>
</organism>
<feature type="domain" description="Phthiocerol/phthiodiolone dimycocerosyl transferase C-terminal" evidence="12">
    <location>
        <begin position="195"/>
        <end position="379"/>
    </location>
</feature>
<comment type="similarity">
    <text evidence="4">Belongs to the acyltransferase PapA5 family.</text>
</comment>
<dbReference type="Pfam" id="PF16911">
    <property type="entry name" value="PapA_C"/>
    <property type="match status" value="1"/>
</dbReference>
<evidence type="ECO:0000256" key="8">
    <source>
        <dbReference type="ARBA" id="ARBA00023315"/>
    </source>
</evidence>